<dbReference type="OrthoDB" id="1098508at2"/>
<dbReference type="InterPro" id="IPR036390">
    <property type="entry name" value="WH_DNA-bd_sf"/>
</dbReference>
<comment type="similarity">
    <text evidence="1">Belongs to the BlaI transcriptional regulatory family.</text>
</comment>
<evidence type="ECO:0000256" key="1">
    <source>
        <dbReference type="ARBA" id="ARBA00011046"/>
    </source>
</evidence>
<sequence length="124" mass="14553">MKELTKAEEQLMRHLWKLKKAYLKDIVDEYDEPKPAYTTISTVVNVLVKKGIIGFDLHGKAKHYYPLITKEDYSNQSIKGLVSNFFNNSYQQFASFFTSRKELSVNELKEIRKMIDDEIKKKGK</sequence>
<dbReference type="Gene3D" id="1.10.4040.10">
    <property type="entry name" value="Penicillinase repressor domain"/>
    <property type="match status" value="1"/>
</dbReference>
<accession>A0A1X7I8M0</accession>
<dbReference type="GO" id="GO:0045892">
    <property type="term" value="P:negative regulation of DNA-templated transcription"/>
    <property type="evidence" value="ECO:0007669"/>
    <property type="project" value="InterPro"/>
</dbReference>
<keyword evidence="2" id="KW-0805">Transcription regulation</keyword>
<keyword evidence="3" id="KW-0238">DNA-binding</keyword>
<name>A0A1X7I8M0_9BACT</name>
<evidence type="ECO:0000256" key="3">
    <source>
        <dbReference type="ARBA" id="ARBA00023125"/>
    </source>
</evidence>
<keyword evidence="6" id="KW-1185">Reference proteome</keyword>
<evidence type="ECO:0000313" key="6">
    <source>
        <dbReference type="Proteomes" id="UP000193804"/>
    </source>
</evidence>
<dbReference type="SUPFAM" id="SSF46785">
    <property type="entry name" value="Winged helix' DNA-binding domain"/>
    <property type="match status" value="1"/>
</dbReference>
<dbReference type="EMBL" id="FXAW01000001">
    <property type="protein sequence ID" value="SMG10714.1"/>
    <property type="molecule type" value="Genomic_DNA"/>
</dbReference>
<proteinExistence type="inferred from homology"/>
<dbReference type="Gene3D" id="1.10.10.10">
    <property type="entry name" value="Winged helix-like DNA-binding domain superfamily/Winged helix DNA-binding domain"/>
    <property type="match status" value="1"/>
</dbReference>
<dbReference type="GO" id="GO:0003677">
    <property type="term" value="F:DNA binding"/>
    <property type="evidence" value="ECO:0007669"/>
    <property type="project" value="UniProtKB-KW"/>
</dbReference>
<reference evidence="6" key="1">
    <citation type="submission" date="2017-04" db="EMBL/GenBank/DDBJ databases">
        <authorList>
            <person name="Varghese N."/>
            <person name="Submissions S."/>
        </authorList>
    </citation>
    <scope>NUCLEOTIDE SEQUENCE [LARGE SCALE GENOMIC DNA]</scope>
    <source>
        <strain evidence="6">DSM 4125</strain>
    </source>
</reference>
<dbReference type="InterPro" id="IPR036388">
    <property type="entry name" value="WH-like_DNA-bd_sf"/>
</dbReference>
<dbReference type="InterPro" id="IPR005650">
    <property type="entry name" value="BlaI_family"/>
</dbReference>
<evidence type="ECO:0000256" key="4">
    <source>
        <dbReference type="ARBA" id="ARBA00023163"/>
    </source>
</evidence>
<gene>
    <name evidence="5" type="ORF">SAMN05661096_00348</name>
</gene>
<dbReference type="PIRSF" id="PIRSF019455">
    <property type="entry name" value="CopR_AtkY"/>
    <property type="match status" value="1"/>
</dbReference>
<keyword evidence="4" id="KW-0804">Transcription</keyword>
<dbReference type="RefSeq" id="WP_085515361.1">
    <property type="nucleotide sequence ID" value="NZ_FXAW01000001.1"/>
</dbReference>
<dbReference type="Pfam" id="PF03965">
    <property type="entry name" value="Penicillinase_R"/>
    <property type="match status" value="1"/>
</dbReference>
<dbReference type="STRING" id="1028.SAMN05661096_00348"/>
<evidence type="ECO:0000313" key="5">
    <source>
        <dbReference type="EMBL" id="SMG10714.1"/>
    </source>
</evidence>
<evidence type="ECO:0000256" key="2">
    <source>
        <dbReference type="ARBA" id="ARBA00023015"/>
    </source>
</evidence>
<dbReference type="AlphaFoldDB" id="A0A1X7I8M0"/>
<organism evidence="5 6">
    <name type="scientific">Marivirga sericea</name>
    <dbReference type="NCBI Taxonomy" id="1028"/>
    <lineage>
        <taxon>Bacteria</taxon>
        <taxon>Pseudomonadati</taxon>
        <taxon>Bacteroidota</taxon>
        <taxon>Cytophagia</taxon>
        <taxon>Cytophagales</taxon>
        <taxon>Marivirgaceae</taxon>
        <taxon>Marivirga</taxon>
    </lineage>
</organism>
<protein>
    <submittedName>
        <fullName evidence="5">Predicted transcriptional regulator</fullName>
    </submittedName>
</protein>
<dbReference type="Proteomes" id="UP000193804">
    <property type="component" value="Unassembled WGS sequence"/>
</dbReference>